<keyword evidence="2" id="KW-0805">Transcription regulation</keyword>
<evidence type="ECO:0000256" key="1">
    <source>
        <dbReference type="ARBA" id="ARBA00022814"/>
    </source>
</evidence>
<reference evidence="6" key="1">
    <citation type="journal article" date="2019" name="Int. J. Syst. Evol. Microbiol.">
        <title>The Global Catalogue of Microorganisms (GCM) 10K type strain sequencing project: providing services to taxonomists for standard genome sequencing and annotation.</title>
        <authorList>
            <consortium name="The Broad Institute Genomics Platform"/>
            <consortium name="The Broad Institute Genome Sequencing Center for Infectious Disease"/>
            <person name="Wu L."/>
            <person name="Ma J."/>
        </authorList>
    </citation>
    <scope>NUCLEOTIDE SEQUENCE [LARGE SCALE GENOMIC DNA]</scope>
    <source>
        <strain evidence="6">CECT 8289</strain>
    </source>
</reference>
<evidence type="ECO:0000256" key="2">
    <source>
        <dbReference type="ARBA" id="ARBA00023015"/>
    </source>
</evidence>
<evidence type="ECO:0000313" key="5">
    <source>
        <dbReference type="EMBL" id="MFC4261251.1"/>
    </source>
</evidence>
<dbReference type="CDD" id="cd09895">
    <property type="entry name" value="NGN_SP_UpxY"/>
    <property type="match status" value="1"/>
</dbReference>
<evidence type="ECO:0000259" key="4">
    <source>
        <dbReference type="Pfam" id="PF02357"/>
    </source>
</evidence>
<organism evidence="5 6">
    <name type="scientific">Ferruginibacter yonginensis</name>
    <dbReference type="NCBI Taxonomy" id="1310416"/>
    <lineage>
        <taxon>Bacteria</taxon>
        <taxon>Pseudomonadati</taxon>
        <taxon>Bacteroidota</taxon>
        <taxon>Chitinophagia</taxon>
        <taxon>Chitinophagales</taxon>
        <taxon>Chitinophagaceae</taxon>
        <taxon>Ferruginibacter</taxon>
    </lineage>
</organism>
<dbReference type="NCBIfam" id="NF033644">
    <property type="entry name" value="antiterm_UpxY"/>
    <property type="match status" value="1"/>
</dbReference>
<dbReference type="PANTHER" id="PTHR30265">
    <property type="entry name" value="RHO-INTERACTING TRANSCRIPTION TERMINATION FACTOR NUSG"/>
    <property type="match status" value="1"/>
</dbReference>
<dbReference type="SUPFAM" id="SSF82679">
    <property type="entry name" value="N-utilization substance G protein NusG, N-terminal domain"/>
    <property type="match status" value="1"/>
</dbReference>
<sequence>MEASGNWYVVYTRPRWEKKVAATLLHEGIEHYCPLNKVTKQWSDRKKIVMEPLFKGYVFVRPVQVNKWDLKKIDGIINFVYWDKKLAQIKEQEIDTIKRFLHQFKEVTVVTTHAALADEVLVNQGLFMDLKGLVIETFGNKAKVKIDSMGVSLIATFDIKNLTPIRKAPPKGDQ</sequence>
<comment type="caution">
    <text evidence="5">The sequence shown here is derived from an EMBL/GenBank/DDBJ whole genome shotgun (WGS) entry which is preliminary data.</text>
</comment>
<dbReference type="Proteomes" id="UP001595907">
    <property type="component" value="Unassembled WGS sequence"/>
</dbReference>
<dbReference type="EMBL" id="JBHSCZ010000001">
    <property type="protein sequence ID" value="MFC4261251.1"/>
    <property type="molecule type" value="Genomic_DNA"/>
</dbReference>
<evidence type="ECO:0000313" key="6">
    <source>
        <dbReference type="Proteomes" id="UP001595907"/>
    </source>
</evidence>
<proteinExistence type="predicted"/>
<dbReference type="InterPro" id="IPR036735">
    <property type="entry name" value="NGN_dom_sf"/>
</dbReference>
<keyword evidence="3" id="KW-0804">Transcription</keyword>
<keyword evidence="6" id="KW-1185">Reference proteome</keyword>
<name>A0ABV8QNE3_9BACT</name>
<dbReference type="Gene3D" id="3.30.70.940">
    <property type="entry name" value="NusG, N-terminal domain"/>
    <property type="match status" value="1"/>
</dbReference>
<dbReference type="RefSeq" id="WP_379705247.1">
    <property type="nucleotide sequence ID" value="NZ_JBHSCZ010000001.1"/>
</dbReference>
<feature type="domain" description="NusG-like N-terminal" evidence="4">
    <location>
        <begin position="6"/>
        <end position="97"/>
    </location>
</feature>
<evidence type="ECO:0000256" key="3">
    <source>
        <dbReference type="ARBA" id="ARBA00023163"/>
    </source>
</evidence>
<protein>
    <submittedName>
        <fullName evidence="5">Transcription termination/antitermination protein NusG</fullName>
    </submittedName>
</protein>
<dbReference type="InterPro" id="IPR006645">
    <property type="entry name" value="NGN-like_dom"/>
</dbReference>
<dbReference type="Pfam" id="PF02357">
    <property type="entry name" value="NusG"/>
    <property type="match status" value="1"/>
</dbReference>
<gene>
    <name evidence="5" type="ORF">ACFOWM_00045</name>
</gene>
<dbReference type="PANTHER" id="PTHR30265:SF4">
    <property type="entry name" value="KOW MOTIF FAMILY PROTEIN, EXPRESSED"/>
    <property type="match status" value="1"/>
</dbReference>
<keyword evidence="1" id="KW-0889">Transcription antitermination</keyword>
<dbReference type="InterPro" id="IPR043425">
    <property type="entry name" value="NusG-like"/>
</dbReference>
<accession>A0ABV8QNE3</accession>